<proteinExistence type="predicted"/>
<accession>A0A9Q9LUL0</accession>
<feature type="region of interest" description="Disordered" evidence="1">
    <location>
        <begin position="1"/>
        <end position="50"/>
    </location>
</feature>
<dbReference type="RefSeq" id="WP_259777133.1">
    <property type="nucleotide sequence ID" value="NZ_CP080776.1"/>
</dbReference>
<evidence type="ECO:0000313" key="2">
    <source>
        <dbReference type="EMBL" id="UWP96450.1"/>
    </source>
</evidence>
<name>A0A9Q9LUL0_9RHOB</name>
<evidence type="ECO:0000313" key="3">
    <source>
        <dbReference type="Proteomes" id="UP001057991"/>
    </source>
</evidence>
<feature type="compositionally biased region" description="Basic and acidic residues" evidence="1">
    <location>
        <begin position="1"/>
        <end position="41"/>
    </location>
</feature>
<gene>
    <name evidence="2" type="ORF">K3X48_05585</name>
</gene>
<dbReference type="EMBL" id="CP080776">
    <property type="protein sequence ID" value="UWP96450.1"/>
    <property type="molecule type" value="Genomic_DNA"/>
</dbReference>
<dbReference type="AlphaFoldDB" id="A0A9Q9LUL0"/>
<reference evidence="2" key="1">
    <citation type="submission" date="2021-08" db="EMBL/GenBank/DDBJ databases">
        <authorList>
            <person name="Nwanade C."/>
            <person name="Wang M."/>
            <person name="Masoudi A."/>
            <person name="Yu Z."/>
            <person name="Liu J."/>
        </authorList>
    </citation>
    <scope>NUCLEOTIDE SEQUENCE</scope>
    <source>
        <strain evidence="2">S056</strain>
    </source>
</reference>
<evidence type="ECO:0000256" key="1">
    <source>
        <dbReference type="SAM" id="MobiDB-lite"/>
    </source>
</evidence>
<sequence>MTKIRTPDPKGAAERRMHKSDPTPPSKRDKAKLTPQDKETDVVFTDWASI</sequence>
<organism evidence="2 3">
    <name type="scientific">Aliiroseovarius crassostreae</name>
    <dbReference type="NCBI Taxonomy" id="154981"/>
    <lineage>
        <taxon>Bacteria</taxon>
        <taxon>Pseudomonadati</taxon>
        <taxon>Pseudomonadota</taxon>
        <taxon>Alphaproteobacteria</taxon>
        <taxon>Rhodobacterales</taxon>
        <taxon>Paracoccaceae</taxon>
        <taxon>Aliiroseovarius</taxon>
    </lineage>
</organism>
<dbReference type="Proteomes" id="UP001057991">
    <property type="component" value="Chromosome"/>
</dbReference>
<protein>
    <submittedName>
        <fullName evidence="2">Uncharacterized protein</fullName>
    </submittedName>
</protein>